<proteinExistence type="predicted"/>
<evidence type="ECO:0000313" key="2">
    <source>
        <dbReference type="Proteomes" id="UP000499080"/>
    </source>
</evidence>
<gene>
    <name evidence="1" type="ORF">AVEN_97615_1</name>
</gene>
<dbReference type="Proteomes" id="UP000499080">
    <property type="component" value="Unassembled WGS sequence"/>
</dbReference>
<evidence type="ECO:0000313" key="1">
    <source>
        <dbReference type="EMBL" id="GBM52171.1"/>
    </source>
</evidence>
<sequence>MSALHKGGTFKPPIPGVEHVDIINEDLNDITEQELEQQEVQNLLTTPEPIRDVQLQLVGYKQEKDDKGKKRSLNISPITPKRIKSRKQTPKHLSLAIAVRHATGSARIINILNGLGHSISHSAVLEYDTELAEMQLNCVDCLLLRIISSKFATFVWDNIDL</sequence>
<comment type="caution">
    <text evidence="1">The sequence shown here is derived from an EMBL/GenBank/DDBJ whole genome shotgun (WGS) entry which is preliminary data.</text>
</comment>
<dbReference type="PANTHER" id="PTHR46704">
    <property type="entry name" value="CXC DOMAIN-CONTAINING PROTEIN-RELATED"/>
    <property type="match status" value="1"/>
</dbReference>
<dbReference type="EMBL" id="BGPR01001368">
    <property type="protein sequence ID" value="GBM52171.1"/>
    <property type="molecule type" value="Genomic_DNA"/>
</dbReference>
<reference evidence="1 2" key="1">
    <citation type="journal article" date="2019" name="Sci. Rep.">
        <title>Orb-weaving spider Araneus ventricosus genome elucidates the spidroin gene catalogue.</title>
        <authorList>
            <person name="Kono N."/>
            <person name="Nakamura H."/>
            <person name="Ohtoshi R."/>
            <person name="Moran D.A.P."/>
            <person name="Shinohara A."/>
            <person name="Yoshida Y."/>
            <person name="Fujiwara M."/>
            <person name="Mori M."/>
            <person name="Tomita M."/>
            <person name="Arakawa K."/>
        </authorList>
    </citation>
    <scope>NUCLEOTIDE SEQUENCE [LARGE SCALE GENOMIC DNA]</scope>
</reference>
<dbReference type="PANTHER" id="PTHR46704:SF9">
    <property type="entry name" value="BHLH DOMAIN-CONTAINING PROTEIN"/>
    <property type="match status" value="1"/>
</dbReference>
<protein>
    <submittedName>
        <fullName evidence="1">Uncharacterized protein</fullName>
    </submittedName>
</protein>
<accession>A0A4Y2GFK1</accession>
<organism evidence="1 2">
    <name type="scientific">Araneus ventricosus</name>
    <name type="common">Orbweaver spider</name>
    <name type="synonym">Epeira ventricosa</name>
    <dbReference type="NCBI Taxonomy" id="182803"/>
    <lineage>
        <taxon>Eukaryota</taxon>
        <taxon>Metazoa</taxon>
        <taxon>Ecdysozoa</taxon>
        <taxon>Arthropoda</taxon>
        <taxon>Chelicerata</taxon>
        <taxon>Arachnida</taxon>
        <taxon>Araneae</taxon>
        <taxon>Araneomorphae</taxon>
        <taxon>Entelegynae</taxon>
        <taxon>Araneoidea</taxon>
        <taxon>Araneidae</taxon>
        <taxon>Araneus</taxon>
    </lineage>
</organism>
<dbReference type="AlphaFoldDB" id="A0A4Y2GFK1"/>
<keyword evidence="2" id="KW-1185">Reference proteome</keyword>
<dbReference type="OrthoDB" id="8060926at2759"/>
<name>A0A4Y2GFK1_ARAVE</name>